<proteinExistence type="predicted"/>
<accession>A0ABR7VG58</accession>
<keyword evidence="3" id="KW-1185">Reference proteome</keyword>
<evidence type="ECO:0008006" key="4">
    <source>
        <dbReference type="Google" id="ProtNLM"/>
    </source>
</evidence>
<evidence type="ECO:0000313" key="3">
    <source>
        <dbReference type="Proteomes" id="UP000598350"/>
    </source>
</evidence>
<name>A0ABR7VG58_9FLAO</name>
<comment type="caution">
    <text evidence="2">The sequence shown here is derived from an EMBL/GenBank/DDBJ whole genome shotgun (WGS) entry which is preliminary data.</text>
</comment>
<reference evidence="2 3" key="1">
    <citation type="submission" date="2020-05" db="EMBL/GenBank/DDBJ databases">
        <title>The draft genome sequence of Maribacter arenosus CAU 1321.</title>
        <authorList>
            <person name="Mu L."/>
        </authorList>
    </citation>
    <scope>NUCLEOTIDE SEQUENCE [LARGE SCALE GENOMIC DNA]</scope>
    <source>
        <strain evidence="2 3">CAU 1321</strain>
    </source>
</reference>
<keyword evidence="1" id="KW-0472">Membrane</keyword>
<dbReference type="RefSeq" id="WP_188315759.1">
    <property type="nucleotide sequence ID" value="NZ_JABTCG010000013.1"/>
</dbReference>
<evidence type="ECO:0000313" key="2">
    <source>
        <dbReference type="EMBL" id="MBD0852640.1"/>
    </source>
</evidence>
<keyword evidence="1" id="KW-1133">Transmembrane helix</keyword>
<evidence type="ECO:0000256" key="1">
    <source>
        <dbReference type="SAM" id="Phobius"/>
    </source>
</evidence>
<feature type="transmembrane region" description="Helical" evidence="1">
    <location>
        <begin position="39"/>
        <end position="58"/>
    </location>
</feature>
<organism evidence="2 3">
    <name type="scientific">Maribacter arenosus</name>
    <dbReference type="NCBI Taxonomy" id="1854708"/>
    <lineage>
        <taxon>Bacteria</taxon>
        <taxon>Pseudomonadati</taxon>
        <taxon>Bacteroidota</taxon>
        <taxon>Flavobacteriia</taxon>
        <taxon>Flavobacteriales</taxon>
        <taxon>Flavobacteriaceae</taxon>
        <taxon>Maribacter</taxon>
    </lineage>
</organism>
<protein>
    <recommendedName>
        <fullName evidence="4">PH domain-containing protein</fullName>
    </recommendedName>
</protein>
<dbReference type="EMBL" id="JABTCG010000013">
    <property type="protein sequence ID" value="MBD0852640.1"/>
    <property type="molecule type" value="Genomic_DNA"/>
</dbReference>
<gene>
    <name evidence="2" type="ORF">HPE63_18335</name>
</gene>
<sequence length="168" mass="19559">MTNIINNKTSRFFPDVFAYIGYLMIFIGVVLLIKEQRWGIVLIILGILLGFSFVGILIDTDKRTFKTYSSLFGFKKGVWESYDDYVDLSILEVNQKQKGHSRTGLEFSSKFMVYRVFMLDKKHRKRILLQEFKTKELAVEFAEVMSKSISKPIKTYSPVISKSSRSKR</sequence>
<dbReference type="Proteomes" id="UP000598350">
    <property type="component" value="Unassembled WGS sequence"/>
</dbReference>
<keyword evidence="1" id="KW-0812">Transmembrane</keyword>
<feature type="transmembrane region" description="Helical" evidence="1">
    <location>
        <begin position="12"/>
        <end position="33"/>
    </location>
</feature>